<dbReference type="InterPro" id="IPR023213">
    <property type="entry name" value="CAT-like_dom_sf"/>
</dbReference>
<keyword evidence="2 4" id="KW-0808">Transferase</keyword>
<dbReference type="Gene3D" id="3.30.559.10">
    <property type="entry name" value="Chloramphenicol acetyltransferase-like domain"/>
    <property type="match status" value="2"/>
</dbReference>
<proteinExistence type="inferred from homology"/>
<evidence type="ECO:0000313" key="5">
    <source>
        <dbReference type="Proteomes" id="UP000187203"/>
    </source>
</evidence>
<sequence length="428" mass="48215">MEVQIISRETIKPSSPTPPHLRTHKLSLLDHIYVSVPINIPVLLFYSATDVNPSKRCLQLKQSLSKTLTHFYTFAGRILDESDTIDCNDEGVSFVEARVGIDMSVVLKEPEFGLMQQLLPCCEESLAIQVNYFACGGMAICVCVRHAVADTCGLATFLQSWAGVACGNDIEYKVTFDCSSLFPPRDLSGLWKSLEETQGVIFSQDVVTKRFLFDGSKIASLRDEIGKCSPSPISLYRPTRFEAVSALLWNAMLASNIPEIDRSSVYVVSPVNLRKRMNLPLLQKCVGNVNQFTMTELLIEEEKKNLSYLAMKIHDSIAKVDDECVKMLHADGEYLKILEIAMKQFGKQWMFSFSSWCRFPFYETDFGWGKPIWFGTTLRLNKTAFFLDSPDGEGIQVWLTLPPEEMVKLEQDPGMLAFATFKPSTLEL</sequence>
<dbReference type="EMBL" id="AWUE01012354">
    <property type="protein sequence ID" value="OMP09460.1"/>
    <property type="molecule type" value="Genomic_DNA"/>
</dbReference>
<organism evidence="4 5">
    <name type="scientific">Corchorus olitorius</name>
    <dbReference type="NCBI Taxonomy" id="93759"/>
    <lineage>
        <taxon>Eukaryota</taxon>
        <taxon>Viridiplantae</taxon>
        <taxon>Streptophyta</taxon>
        <taxon>Embryophyta</taxon>
        <taxon>Tracheophyta</taxon>
        <taxon>Spermatophyta</taxon>
        <taxon>Magnoliopsida</taxon>
        <taxon>eudicotyledons</taxon>
        <taxon>Gunneridae</taxon>
        <taxon>Pentapetalae</taxon>
        <taxon>rosids</taxon>
        <taxon>malvids</taxon>
        <taxon>Malvales</taxon>
        <taxon>Malvaceae</taxon>
        <taxon>Grewioideae</taxon>
        <taxon>Apeibeae</taxon>
        <taxon>Corchorus</taxon>
    </lineage>
</organism>
<comment type="caution">
    <text evidence="4">The sequence shown here is derived from an EMBL/GenBank/DDBJ whole genome shotgun (WGS) entry which is preliminary data.</text>
</comment>
<name>A0A1R3KQW7_9ROSI</name>
<dbReference type="Proteomes" id="UP000187203">
    <property type="component" value="Unassembled WGS sequence"/>
</dbReference>
<comment type="similarity">
    <text evidence="1">Belongs to the plant acyltransferase family.</text>
</comment>
<evidence type="ECO:0000256" key="2">
    <source>
        <dbReference type="ARBA" id="ARBA00022679"/>
    </source>
</evidence>
<protein>
    <submittedName>
        <fullName evidence="4">Transferase</fullName>
    </submittedName>
</protein>
<accession>A0A1R3KQW7</accession>
<gene>
    <name evidence="4" type="ORF">COLO4_05451</name>
</gene>
<evidence type="ECO:0000256" key="3">
    <source>
        <dbReference type="ARBA" id="ARBA00023315"/>
    </source>
</evidence>
<dbReference type="GO" id="GO:0016746">
    <property type="term" value="F:acyltransferase activity"/>
    <property type="evidence" value="ECO:0007669"/>
    <property type="project" value="UniProtKB-KW"/>
</dbReference>
<dbReference type="PANTHER" id="PTHR31623:SF28">
    <property type="entry name" value="BAHD ACYLTRANSFERASE"/>
    <property type="match status" value="1"/>
</dbReference>
<evidence type="ECO:0000256" key="1">
    <source>
        <dbReference type="ARBA" id="ARBA00009861"/>
    </source>
</evidence>
<dbReference type="PANTHER" id="PTHR31623">
    <property type="entry name" value="F21J9.9"/>
    <property type="match status" value="1"/>
</dbReference>
<keyword evidence="5" id="KW-1185">Reference proteome</keyword>
<keyword evidence="3" id="KW-0012">Acyltransferase</keyword>
<evidence type="ECO:0000313" key="4">
    <source>
        <dbReference type="EMBL" id="OMP09460.1"/>
    </source>
</evidence>
<reference evidence="5" key="1">
    <citation type="submission" date="2013-09" db="EMBL/GenBank/DDBJ databases">
        <title>Corchorus olitorius genome sequencing.</title>
        <authorList>
            <person name="Alam M."/>
            <person name="Haque M.S."/>
            <person name="Islam M.S."/>
            <person name="Emdad E.M."/>
            <person name="Islam M.M."/>
            <person name="Ahmed B."/>
            <person name="Halim A."/>
            <person name="Hossen Q.M.M."/>
            <person name="Hossain M.Z."/>
            <person name="Ahmed R."/>
            <person name="Khan M.M."/>
            <person name="Islam R."/>
            <person name="Rashid M.M."/>
            <person name="Khan S.A."/>
            <person name="Rahman M.S."/>
            <person name="Alam M."/>
            <person name="Yahiya A.S."/>
            <person name="Khan M.S."/>
            <person name="Azam M.S."/>
            <person name="Haque T."/>
            <person name="Lashkar M.Z.H."/>
            <person name="Akhand A.I."/>
            <person name="Morshed G."/>
            <person name="Roy S."/>
            <person name="Uddin K.S."/>
            <person name="Rabeya T."/>
            <person name="Hossain A.S."/>
            <person name="Chowdhury A."/>
            <person name="Snigdha A.R."/>
            <person name="Mortoza M.S."/>
            <person name="Matin S.A."/>
            <person name="Hoque S.M.E."/>
            <person name="Islam M.K."/>
            <person name="Roy D.K."/>
            <person name="Haider R."/>
            <person name="Moosa M.M."/>
            <person name="Elias S.M."/>
            <person name="Hasan A.M."/>
            <person name="Jahan S."/>
            <person name="Shafiuddin M."/>
            <person name="Mahmood N."/>
            <person name="Shommy N.S."/>
        </authorList>
    </citation>
    <scope>NUCLEOTIDE SEQUENCE [LARGE SCALE GENOMIC DNA]</scope>
    <source>
        <strain evidence="5">cv. O-4</strain>
    </source>
</reference>
<dbReference type="STRING" id="93759.A0A1R3KQW7"/>
<dbReference type="Pfam" id="PF02458">
    <property type="entry name" value="Transferase"/>
    <property type="match status" value="1"/>
</dbReference>
<dbReference type="OrthoDB" id="1932220at2759"/>
<dbReference type="AlphaFoldDB" id="A0A1R3KQW7"/>